<keyword evidence="2" id="KW-1185">Reference proteome</keyword>
<sequence length="142" mass="17032">MGAGLQEEKFFSNNFTREVVNDVLHFYCRPFCEMDGSVQRLSNKREDANHWRISFQVESFGTRIFLIIHDLKARLRSLTVIETCNCWESRSHYVFLRITKKKNYLRNQKLKRKGKEKSWRGRIQADFTEISIQSRKPFCYTP</sequence>
<proteinExistence type="predicted"/>
<dbReference type="EMBL" id="JACEIK010000077">
    <property type="protein sequence ID" value="MCD7448930.1"/>
    <property type="molecule type" value="Genomic_DNA"/>
</dbReference>
<name>A0ABS8RQ36_DATST</name>
<evidence type="ECO:0000313" key="2">
    <source>
        <dbReference type="Proteomes" id="UP000823775"/>
    </source>
</evidence>
<reference evidence="1 2" key="1">
    <citation type="journal article" date="2021" name="BMC Genomics">
        <title>Datura genome reveals duplications of psychoactive alkaloid biosynthetic genes and high mutation rate following tissue culture.</title>
        <authorList>
            <person name="Rajewski A."/>
            <person name="Carter-House D."/>
            <person name="Stajich J."/>
            <person name="Litt A."/>
        </authorList>
    </citation>
    <scope>NUCLEOTIDE SEQUENCE [LARGE SCALE GENOMIC DNA]</scope>
    <source>
        <strain evidence="1">AR-01</strain>
    </source>
</reference>
<comment type="caution">
    <text evidence="1">The sequence shown here is derived from an EMBL/GenBank/DDBJ whole genome shotgun (WGS) entry which is preliminary data.</text>
</comment>
<protein>
    <submittedName>
        <fullName evidence="1">Uncharacterized protein</fullName>
    </submittedName>
</protein>
<dbReference type="Proteomes" id="UP000823775">
    <property type="component" value="Unassembled WGS sequence"/>
</dbReference>
<evidence type="ECO:0000313" key="1">
    <source>
        <dbReference type="EMBL" id="MCD7448930.1"/>
    </source>
</evidence>
<accession>A0ABS8RQ36</accession>
<organism evidence="1 2">
    <name type="scientific">Datura stramonium</name>
    <name type="common">Jimsonweed</name>
    <name type="synonym">Common thornapple</name>
    <dbReference type="NCBI Taxonomy" id="4076"/>
    <lineage>
        <taxon>Eukaryota</taxon>
        <taxon>Viridiplantae</taxon>
        <taxon>Streptophyta</taxon>
        <taxon>Embryophyta</taxon>
        <taxon>Tracheophyta</taxon>
        <taxon>Spermatophyta</taxon>
        <taxon>Magnoliopsida</taxon>
        <taxon>eudicotyledons</taxon>
        <taxon>Gunneridae</taxon>
        <taxon>Pentapetalae</taxon>
        <taxon>asterids</taxon>
        <taxon>lamiids</taxon>
        <taxon>Solanales</taxon>
        <taxon>Solanaceae</taxon>
        <taxon>Solanoideae</taxon>
        <taxon>Datureae</taxon>
        <taxon>Datura</taxon>
    </lineage>
</organism>
<gene>
    <name evidence="1" type="ORF">HAX54_047542</name>
</gene>
<feature type="non-terminal residue" evidence="1">
    <location>
        <position position="142"/>
    </location>
</feature>